<feature type="non-terminal residue" evidence="1">
    <location>
        <position position="1"/>
    </location>
</feature>
<dbReference type="Proteomes" id="UP001642720">
    <property type="component" value="Unassembled WGS sequence"/>
</dbReference>
<organism evidence="1 2">
    <name type="scientific">Trichoderma ghanense</name>
    <dbReference type="NCBI Taxonomy" id="65468"/>
    <lineage>
        <taxon>Eukaryota</taxon>
        <taxon>Fungi</taxon>
        <taxon>Dikarya</taxon>
        <taxon>Ascomycota</taxon>
        <taxon>Pezizomycotina</taxon>
        <taxon>Sordariomycetes</taxon>
        <taxon>Hypocreomycetidae</taxon>
        <taxon>Hypocreales</taxon>
        <taxon>Hypocreaceae</taxon>
        <taxon>Trichoderma</taxon>
    </lineage>
</organism>
<name>A0ABY2H5N3_9HYPO</name>
<keyword evidence="2" id="KW-1185">Reference proteome</keyword>
<evidence type="ECO:0000313" key="1">
    <source>
        <dbReference type="EMBL" id="TFB02760.1"/>
    </source>
</evidence>
<reference evidence="1 2" key="1">
    <citation type="submission" date="2018-01" db="EMBL/GenBank/DDBJ databases">
        <title>Genome characterization of the sugarcane-associated fungus Trichoderma ghanense CCMA-1212 and their application in lignocelulose bioconversion.</title>
        <authorList>
            <person name="Steindorff A.S."/>
            <person name="Mendes T.D."/>
            <person name="Vilela E.S.D."/>
            <person name="Rodrigues D.S."/>
            <person name="Formighieri E.F."/>
            <person name="Melo I.S."/>
            <person name="Favaro L.C.L."/>
        </authorList>
    </citation>
    <scope>NUCLEOTIDE SEQUENCE [LARGE SCALE GENOMIC DNA]</scope>
    <source>
        <strain evidence="1 2">CCMA-1212</strain>
    </source>
</reference>
<sequence>RSLLWCPPRLVSRYYRYGQHGHTTGHLRDERTKTPTFTEIDNLEPIPRRSGSIPLFHDTCPSSGRTMREDPQWPQIESPTYLLVVGKKSEREGRGKGPQKSQGLSSVWRGQHVCLLVVACVSRHSGGSSIWCIKASSCCSDDVNKGRLKLEEGEGMDLTVLVQSRRRRIKQELRSL</sequence>
<accession>A0ABY2H5N3</accession>
<evidence type="ECO:0000313" key="2">
    <source>
        <dbReference type="Proteomes" id="UP001642720"/>
    </source>
</evidence>
<gene>
    <name evidence="1" type="ORF">CCMA1212_005541</name>
</gene>
<dbReference type="RefSeq" id="XP_073558961.1">
    <property type="nucleotide sequence ID" value="XM_073702798.1"/>
</dbReference>
<proteinExistence type="predicted"/>
<protein>
    <submittedName>
        <fullName evidence="1">Uncharacterized protein</fullName>
    </submittedName>
</protein>
<comment type="caution">
    <text evidence="1">The sequence shown here is derived from an EMBL/GenBank/DDBJ whole genome shotgun (WGS) entry which is preliminary data.</text>
</comment>
<dbReference type="GeneID" id="300577248"/>
<dbReference type="EMBL" id="PPTA01000006">
    <property type="protein sequence ID" value="TFB02760.1"/>
    <property type="molecule type" value="Genomic_DNA"/>
</dbReference>